<evidence type="ECO:0000313" key="2">
    <source>
        <dbReference type="Proteomes" id="UP000224974"/>
    </source>
</evidence>
<dbReference type="AlphaFoldDB" id="A0A2C6DM48"/>
<sequence length="115" mass="13385">MMNIINVIAPYKYLDMWVFDDEKVGLVQEPFVSGADLMIDRIVEFIPNAEKGFIMIFSGEKFPEADICLEWRGPESSGNQYYSKELDMEGWLCPALLKYFTDAPEKIYIKIKEKK</sequence>
<name>A0A2C6DM48_9GAMM</name>
<dbReference type="InterPro" id="IPR046562">
    <property type="entry name" value="DUF6717"/>
</dbReference>
<proteinExistence type="predicted"/>
<gene>
    <name evidence="1" type="ORF">CRN84_11300</name>
</gene>
<accession>A0A2C6DM48</accession>
<dbReference type="Proteomes" id="UP000224974">
    <property type="component" value="Unassembled WGS sequence"/>
</dbReference>
<comment type="caution">
    <text evidence="1">The sequence shown here is derived from an EMBL/GenBank/DDBJ whole genome shotgun (WGS) entry which is preliminary data.</text>
</comment>
<organism evidence="1 2">
    <name type="scientific">Budvicia aquatica</name>
    <dbReference type="NCBI Taxonomy" id="82979"/>
    <lineage>
        <taxon>Bacteria</taxon>
        <taxon>Pseudomonadati</taxon>
        <taxon>Pseudomonadota</taxon>
        <taxon>Gammaproteobacteria</taxon>
        <taxon>Enterobacterales</taxon>
        <taxon>Budviciaceae</taxon>
        <taxon>Budvicia</taxon>
    </lineage>
</organism>
<dbReference type="EMBL" id="PDDX01000001">
    <property type="protein sequence ID" value="PHI29881.1"/>
    <property type="molecule type" value="Genomic_DNA"/>
</dbReference>
<dbReference type="Pfam" id="PF20475">
    <property type="entry name" value="DUF6717"/>
    <property type="match status" value="1"/>
</dbReference>
<dbReference type="OrthoDB" id="274225at2"/>
<evidence type="ECO:0000313" key="1">
    <source>
        <dbReference type="EMBL" id="PHI29881.1"/>
    </source>
</evidence>
<keyword evidence="2" id="KW-1185">Reference proteome</keyword>
<protein>
    <submittedName>
        <fullName evidence="1">Uncharacterized protein</fullName>
    </submittedName>
</protein>
<reference evidence="2" key="1">
    <citation type="submission" date="2017-09" db="EMBL/GenBank/DDBJ databases">
        <title>FDA dAtabase for Regulatory Grade micrObial Sequences (FDA-ARGOS): Supporting development and validation of Infectious Disease Dx tests.</title>
        <authorList>
            <person name="Minogue T."/>
            <person name="Wolcott M."/>
            <person name="Wasieloski L."/>
            <person name="Aguilar W."/>
            <person name="Moore D."/>
            <person name="Tallon L."/>
            <person name="Sadzewicz L."/>
            <person name="Ott S."/>
            <person name="Zhao X."/>
            <person name="Nagaraj S."/>
            <person name="Vavikolanu K."/>
            <person name="Aluvathingal J."/>
            <person name="Nadendla S."/>
            <person name="Sichtig H."/>
        </authorList>
    </citation>
    <scope>NUCLEOTIDE SEQUENCE [LARGE SCALE GENOMIC DNA]</scope>
    <source>
        <strain evidence="2">FDAARGOS_387</strain>
    </source>
</reference>